<dbReference type="InterPro" id="IPR000515">
    <property type="entry name" value="MetI-like"/>
</dbReference>
<accession>A0A6P1SY48</accession>
<evidence type="ECO:0000313" key="11">
    <source>
        <dbReference type="EMBL" id="QHQ34465.1"/>
    </source>
</evidence>
<dbReference type="Pfam" id="PF00528">
    <property type="entry name" value="BPD_transp_1"/>
    <property type="match status" value="1"/>
</dbReference>
<dbReference type="PANTHER" id="PTHR30614">
    <property type="entry name" value="MEMBRANE COMPONENT OF AMINO ACID ABC TRANSPORTER"/>
    <property type="match status" value="1"/>
</dbReference>
<keyword evidence="7 9" id="KW-1133">Transmembrane helix</keyword>
<evidence type="ECO:0000256" key="7">
    <source>
        <dbReference type="ARBA" id="ARBA00022989"/>
    </source>
</evidence>
<feature type="domain" description="ABC transmembrane type-1" evidence="10">
    <location>
        <begin position="17"/>
        <end position="214"/>
    </location>
</feature>
<dbReference type="InterPro" id="IPR035906">
    <property type="entry name" value="MetI-like_sf"/>
</dbReference>
<reference evidence="11 12" key="1">
    <citation type="submission" date="2019-12" db="EMBL/GenBank/DDBJ databases">
        <title>Complete genome sequence of Algicella marina strain 9Alg 56(T) isolated from the red alga Tichocarpus crinitus.</title>
        <authorList>
            <person name="Kim S.-G."/>
            <person name="Nedashkovskaya O.I."/>
        </authorList>
    </citation>
    <scope>NUCLEOTIDE SEQUENCE [LARGE SCALE GENOMIC DNA]</scope>
    <source>
        <strain evidence="11 12">9Alg 56</strain>
    </source>
</reference>
<dbReference type="InterPro" id="IPR010065">
    <property type="entry name" value="AA_ABC_transptr_permease_3TM"/>
</dbReference>
<comment type="similarity">
    <text evidence="2">Belongs to the binding-protein-dependent transport system permease family. HisMQ subfamily.</text>
</comment>
<evidence type="ECO:0000313" key="12">
    <source>
        <dbReference type="Proteomes" id="UP000464495"/>
    </source>
</evidence>
<comment type="subcellular location">
    <subcellularLocation>
        <location evidence="1">Cell inner membrane</location>
        <topology evidence="1">Multi-pass membrane protein</topology>
    </subcellularLocation>
    <subcellularLocation>
        <location evidence="9">Cell membrane</location>
        <topology evidence="9">Multi-pass membrane protein</topology>
    </subcellularLocation>
</comment>
<name>A0A6P1SY48_9RHOB</name>
<evidence type="ECO:0000256" key="3">
    <source>
        <dbReference type="ARBA" id="ARBA00022448"/>
    </source>
</evidence>
<evidence type="ECO:0000256" key="8">
    <source>
        <dbReference type="ARBA" id="ARBA00023136"/>
    </source>
</evidence>
<evidence type="ECO:0000256" key="9">
    <source>
        <dbReference type="RuleBase" id="RU363032"/>
    </source>
</evidence>
<dbReference type="EMBL" id="CP046620">
    <property type="protein sequence ID" value="QHQ34465.1"/>
    <property type="molecule type" value="Genomic_DNA"/>
</dbReference>
<feature type="transmembrane region" description="Helical" evidence="9">
    <location>
        <begin position="20"/>
        <end position="41"/>
    </location>
</feature>
<evidence type="ECO:0000256" key="5">
    <source>
        <dbReference type="ARBA" id="ARBA00022519"/>
    </source>
</evidence>
<keyword evidence="12" id="KW-1185">Reference proteome</keyword>
<evidence type="ECO:0000256" key="4">
    <source>
        <dbReference type="ARBA" id="ARBA00022475"/>
    </source>
</evidence>
<gene>
    <name evidence="11" type="ORF">GO499_04325</name>
</gene>
<feature type="transmembrane region" description="Helical" evidence="9">
    <location>
        <begin position="53"/>
        <end position="74"/>
    </location>
</feature>
<dbReference type="NCBIfam" id="TIGR01726">
    <property type="entry name" value="HEQRo_perm_3TM"/>
    <property type="match status" value="1"/>
</dbReference>
<feature type="transmembrane region" description="Helical" evidence="9">
    <location>
        <begin position="156"/>
        <end position="176"/>
    </location>
</feature>
<dbReference type="RefSeq" id="WP_161861034.1">
    <property type="nucleotide sequence ID" value="NZ_CP046620.1"/>
</dbReference>
<protein>
    <submittedName>
        <fullName evidence="11">ABC transporter permease subunit</fullName>
    </submittedName>
</protein>
<dbReference type="GO" id="GO:0022857">
    <property type="term" value="F:transmembrane transporter activity"/>
    <property type="evidence" value="ECO:0007669"/>
    <property type="project" value="InterPro"/>
</dbReference>
<keyword evidence="4" id="KW-1003">Cell membrane</keyword>
<keyword evidence="5" id="KW-0997">Cell inner membrane</keyword>
<dbReference type="InterPro" id="IPR043429">
    <property type="entry name" value="ArtM/GltK/GlnP/TcyL/YhdX-like"/>
</dbReference>
<dbReference type="GO" id="GO:0006865">
    <property type="term" value="P:amino acid transport"/>
    <property type="evidence" value="ECO:0007669"/>
    <property type="project" value="TreeGrafter"/>
</dbReference>
<evidence type="ECO:0000256" key="6">
    <source>
        <dbReference type="ARBA" id="ARBA00022692"/>
    </source>
</evidence>
<evidence type="ECO:0000256" key="2">
    <source>
        <dbReference type="ARBA" id="ARBA00010072"/>
    </source>
</evidence>
<keyword evidence="6 9" id="KW-0812">Transmembrane</keyword>
<dbReference type="Gene3D" id="1.10.3720.10">
    <property type="entry name" value="MetI-like"/>
    <property type="match status" value="1"/>
</dbReference>
<feature type="transmembrane region" description="Helical" evidence="9">
    <location>
        <begin position="196"/>
        <end position="217"/>
    </location>
</feature>
<dbReference type="Proteomes" id="UP000464495">
    <property type="component" value="Chromosome"/>
</dbReference>
<dbReference type="PANTHER" id="PTHR30614:SF10">
    <property type="entry name" value="ARGININE ABC TRANSPORTER PERMEASE PROTEIN ARTM"/>
    <property type="match status" value="1"/>
</dbReference>
<keyword evidence="3 9" id="KW-0813">Transport</keyword>
<dbReference type="CDD" id="cd06261">
    <property type="entry name" value="TM_PBP2"/>
    <property type="match status" value="1"/>
</dbReference>
<proteinExistence type="inferred from homology"/>
<evidence type="ECO:0000259" key="10">
    <source>
        <dbReference type="PROSITE" id="PS50928"/>
    </source>
</evidence>
<sequence length="240" mass="26941">MRIELVLENWQLFAEGVWMTLQLTALALVFGLCIAVPAGLARARRLPFWSPLVNAYVYVFRGTPLLVQLFLIYYGLGQFEFVRDSYAWPVLREAYWSALICFSLNSGAYVTEIVRGAVETVPKGELEASEALGMTPRQTTLAVLLPSAMRRALPQYGNEVVFMLHGSSLASTIPLIDILGAGRTLNSRYYLAYEGLLTAAVLYMAITLCVVFIFRMLEAKYLAHLRVTRTKTKKMKIGLR</sequence>
<dbReference type="SUPFAM" id="SSF161098">
    <property type="entry name" value="MetI-like"/>
    <property type="match status" value="1"/>
</dbReference>
<dbReference type="KEGG" id="amaq:GO499_04325"/>
<dbReference type="GO" id="GO:0043190">
    <property type="term" value="C:ATP-binding cassette (ABC) transporter complex"/>
    <property type="evidence" value="ECO:0007669"/>
    <property type="project" value="InterPro"/>
</dbReference>
<dbReference type="AlphaFoldDB" id="A0A6P1SY48"/>
<organism evidence="11 12">
    <name type="scientific">Algicella marina</name>
    <dbReference type="NCBI Taxonomy" id="2683284"/>
    <lineage>
        <taxon>Bacteria</taxon>
        <taxon>Pseudomonadati</taxon>
        <taxon>Pseudomonadota</taxon>
        <taxon>Alphaproteobacteria</taxon>
        <taxon>Rhodobacterales</taxon>
        <taxon>Paracoccaceae</taxon>
        <taxon>Algicella</taxon>
    </lineage>
</organism>
<dbReference type="PROSITE" id="PS50928">
    <property type="entry name" value="ABC_TM1"/>
    <property type="match status" value="1"/>
</dbReference>
<evidence type="ECO:0000256" key="1">
    <source>
        <dbReference type="ARBA" id="ARBA00004429"/>
    </source>
</evidence>
<keyword evidence="8 9" id="KW-0472">Membrane</keyword>